<name>A0A3N6N4Q4_9BURK</name>
<dbReference type="EMBL" id="RQIS01000001">
    <property type="protein sequence ID" value="RQH09595.1"/>
    <property type="molecule type" value="Genomic_DNA"/>
</dbReference>
<evidence type="ECO:0000313" key="2">
    <source>
        <dbReference type="EMBL" id="RQH09595.1"/>
    </source>
</evidence>
<proteinExistence type="predicted"/>
<evidence type="ECO:0000313" key="3">
    <source>
        <dbReference type="Proteomes" id="UP000272778"/>
    </source>
</evidence>
<reference evidence="2 3" key="1">
    <citation type="submission" date="2018-11" db="EMBL/GenBank/DDBJ databases">
        <title>Paraburkholderia sp. DHOA04, isolated from soil.</title>
        <authorList>
            <person name="Gao Z.-H."/>
            <person name="Qiu L.-H."/>
            <person name="Fu J.-C."/>
        </authorList>
    </citation>
    <scope>NUCLEOTIDE SEQUENCE [LARGE SCALE GENOMIC DNA]</scope>
    <source>
        <strain evidence="2 3">DHOA04</strain>
    </source>
</reference>
<dbReference type="AlphaFoldDB" id="A0A3N6N4Q4"/>
<accession>A0A3N6N4Q4</accession>
<keyword evidence="3" id="KW-1185">Reference proteome</keyword>
<evidence type="ECO:0000256" key="1">
    <source>
        <dbReference type="SAM" id="SignalP"/>
    </source>
</evidence>
<feature type="chain" id="PRO_5017974156" evidence="1">
    <location>
        <begin position="21"/>
        <end position="110"/>
    </location>
</feature>
<gene>
    <name evidence="2" type="ORF">D1Y85_00030</name>
</gene>
<dbReference type="Proteomes" id="UP000272778">
    <property type="component" value="Unassembled WGS sequence"/>
</dbReference>
<feature type="signal peptide" evidence="1">
    <location>
        <begin position="1"/>
        <end position="20"/>
    </location>
</feature>
<sequence>MKMKLLVAILSALVMTSASAAVQCGPDNQRVVVKHDVIGAVSVDAFQHIDYASSQSLASALSEQTAHRLAAGTVACQIGRDGFHVGAAHLVVPGQKVDYWVPYRDVAAAE</sequence>
<organism evidence="2 3">
    <name type="scientific">Paraburkholderia dinghuensis</name>
    <dbReference type="NCBI Taxonomy" id="2305225"/>
    <lineage>
        <taxon>Bacteria</taxon>
        <taxon>Pseudomonadati</taxon>
        <taxon>Pseudomonadota</taxon>
        <taxon>Betaproteobacteria</taxon>
        <taxon>Burkholderiales</taxon>
        <taxon>Burkholderiaceae</taxon>
        <taxon>Paraburkholderia</taxon>
    </lineage>
</organism>
<protein>
    <submittedName>
        <fullName evidence="2">Uncharacterized protein</fullName>
    </submittedName>
</protein>
<dbReference type="RefSeq" id="WP_124149001.1">
    <property type="nucleotide sequence ID" value="NZ_RQIS01000001.1"/>
</dbReference>
<comment type="caution">
    <text evidence="2">The sequence shown here is derived from an EMBL/GenBank/DDBJ whole genome shotgun (WGS) entry which is preliminary data.</text>
</comment>
<keyword evidence="1" id="KW-0732">Signal</keyword>